<dbReference type="PROSITE" id="PS51489">
    <property type="entry name" value="BUB1_N"/>
    <property type="match status" value="1"/>
</dbReference>
<keyword evidence="3" id="KW-0995">Kinetochore</keyword>
<dbReference type="FunFam" id="1.25.40.430:FF:000003">
    <property type="entry name" value="Checkpoint serine/threonine-protein kinase BUB1"/>
    <property type="match status" value="1"/>
</dbReference>
<gene>
    <name evidence="8" type="primary">bub1</name>
    <name evidence="8" type="ORF">LARI1_G009491</name>
</gene>
<evidence type="ECO:0000259" key="7">
    <source>
        <dbReference type="PROSITE" id="PS51489"/>
    </source>
</evidence>
<dbReference type="Gene3D" id="1.10.510.10">
    <property type="entry name" value="Transferase(Phosphotransferase) domain 1"/>
    <property type="match status" value="1"/>
</dbReference>
<dbReference type="GO" id="GO:0000776">
    <property type="term" value="C:kinetochore"/>
    <property type="evidence" value="ECO:0007669"/>
    <property type="project" value="UniProtKB-KW"/>
</dbReference>
<evidence type="ECO:0000256" key="2">
    <source>
        <dbReference type="ARBA" id="ARBA00022454"/>
    </source>
</evidence>
<dbReference type="GO" id="GO:0032991">
    <property type="term" value="C:protein-containing complex"/>
    <property type="evidence" value="ECO:0007669"/>
    <property type="project" value="UniProtKB-ARBA"/>
</dbReference>
<evidence type="ECO:0000256" key="3">
    <source>
        <dbReference type="ARBA" id="ARBA00022838"/>
    </source>
</evidence>
<feature type="compositionally biased region" description="Low complexity" evidence="5">
    <location>
        <begin position="279"/>
        <end position="305"/>
    </location>
</feature>
<evidence type="ECO:0000256" key="1">
    <source>
        <dbReference type="ARBA" id="ARBA00004629"/>
    </source>
</evidence>
<dbReference type="GO" id="GO:0005634">
    <property type="term" value="C:nucleus"/>
    <property type="evidence" value="ECO:0007669"/>
    <property type="project" value="TreeGrafter"/>
</dbReference>
<evidence type="ECO:0000313" key="9">
    <source>
        <dbReference type="Proteomes" id="UP000469559"/>
    </source>
</evidence>
<keyword evidence="9" id="KW-1185">Reference proteome</keyword>
<comment type="caution">
    <text evidence="8">The sequence shown here is derived from an EMBL/GenBank/DDBJ whole genome shotgun (WGS) entry which is preliminary data.</text>
</comment>
<dbReference type="SUPFAM" id="SSF56112">
    <property type="entry name" value="Protein kinase-like (PK-like)"/>
    <property type="match status" value="1"/>
</dbReference>
<dbReference type="GO" id="GO:0004672">
    <property type="term" value="F:protein kinase activity"/>
    <property type="evidence" value="ECO:0007669"/>
    <property type="project" value="InterPro"/>
</dbReference>
<dbReference type="InterPro" id="IPR015661">
    <property type="entry name" value="Bub1/Mad3"/>
</dbReference>
<feature type="compositionally biased region" description="Acidic residues" evidence="5">
    <location>
        <begin position="551"/>
        <end position="568"/>
    </location>
</feature>
<accession>A0A8T9AY79</accession>
<dbReference type="InterPro" id="IPR008271">
    <property type="entry name" value="Ser/Thr_kinase_AS"/>
</dbReference>
<dbReference type="Pfam" id="PF08171">
    <property type="entry name" value="Mad3_BUB1_II"/>
    <property type="match status" value="1"/>
</dbReference>
<keyword evidence="8" id="KW-0418">Kinase</keyword>
<feature type="domain" description="Protein kinase" evidence="6">
    <location>
        <begin position="893"/>
        <end position="1201"/>
    </location>
</feature>
<feature type="region of interest" description="Disordered" evidence="5">
    <location>
        <begin position="279"/>
        <end position="310"/>
    </location>
</feature>
<dbReference type="OrthoDB" id="248495at2759"/>
<feature type="region of interest" description="Disordered" evidence="5">
    <location>
        <begin position="547"/>
        <end position="706"/>
    </location>
</feature>
<comment type="subcellular location">
    <subcellularLocation>
        <location evidence="1">Chromosome</location>
        <location evidence="1">Centromere</location>
        <location evidence="1">Kinetochore</location>
    </subcellularLocation>
</comment>
<keyword evidence="2" id="KW-0158">Chromosome</keyword>
<dbReference type="InterPro" id="IPR000719">
    <property type="entry name" value="Prot_kinase_dom"/>
</dbReference>
<reference evidence="8 9" key="1">
    <citation type="submission" date="2018-05" db="EMBL/GenBank/DDBJ databases">
        <title>Whole genome sequencing for identification of molecular markers to develop diagnostic detection tools for the regulated plant pathogen Lachnellula willkommii.</title>
        <authorList>
            <person name="Giroux E."/>
            <person name="Bilodeau G."/>
        </authorList>
    </citation>
    <scope>NUCLEOTIDE SEQUENCE [LARGE SCALE GENOMIC DNA]</scope>
    <source>
        <strain evidence="8 9">CBS 203.66</strain>
    </source>
</reference>
<sequence length="1242" mass="138810">MSRVCYVATARDPYLHVNKSNTNCQDGLRQSTPTTNTKTPDTMSVTEDLIDFDIIESQKENIQSLPSGRSARTLANLFSPSPLHALSTPTPSDTKNLNDAIRQEYEIELTNISESDDPLDIYDRYVRWTLDAYPSAQATPSSQLLPLLERATKAFLTSPQYKNDPRYLKLWISYIRFFSDTPRETFAFLARHSIGEGLALFYEEFAAWLEGAGRWTQAEEVYKLGIDREALPTPRLLRKYNEFQQRFSQRPEDVNEPSSPALPSVRPALAAKVDPFAAAAPRDPQAPRPNSGVGGSTTTKSGKQKLTIFSDSDDAAPALASGETKGWESIGGLADRKKENVIEAKPWVGETLKAGGKKSSTKIPVFKDESLPHYEYPQVTNPKQEQVTINQKGRIERIFVDLEAMYHSPEILGSELSLEELRAGYRGWLTKVWEPELVKQENNEPLVAEVQIDEALETITKEVPDKLVILRDPVALDENGVQKESSREGRGRRMKIKEVNETQIIKAKLSSPSGPKMTKRKSSKEQTMTLHTRAATDDIFDLFSQPLKQPEEEEEEEESEDDDGDMTDGDYTSGGESTGTGRLPTTSEAGDDETGTGQLPTTSEAGDDETSEVKSVSEWSEFTARKHIPNLEDEDDDTRDSHFTAADEEGFEAIEVEIPQDTEENDDLLTPASPELPPNKRTMFVPIPPEDYEAPLRPYRDPSQVSQNRLPFMTPIAEKTESSLGVPTVREDKNYFSSKTPSKGNGSRQPPPVEFGSSPFKEIVNGARPVEKIAQPQLGKIVKTNKTTAIATKVQSGGGALAKEIAPKGPIIEDAQCNPIDDYIRTTIFENLQPPLSTYDGFFEYKDETRGRTAEIKKFAKAMSKMSKNASDRTTTNISMPPTLRFPGTDRQYMVKRELGAGAFAPVYLLENVSEDEEQDENTPAIMGKGAFDAYGRKTHEALKMEDPPTAWEFYIMRQAKRRLGVSRASESVINVYEMHLYADECYLIEEYRDQGTLLDVINIARSESTAAGPGVMDESLAMFFTIELFRTIESLHSKGILHGDLKADNCLVRLDALSDTDVWSAKYRRDGTGGWSKKGVALIDFGRGIDMKVFRPDVGFIADWKTGPQDCAEMREMRPWTYQIDYHGLAGIIHSMLFGKYIDAVADKGAGIGATAKKSWRIRESLKRYWQVELWGLAFELLLNPGMHVEGEEGGRMPVLRGMRECREGMEAWLEGNCERGVGLQAGIRRLEALLGDRRRK</sequence>
<dbReference type="Pfam" id="PF00069">
    <property type="entry name" value="Pkinase"/>
    <property type="match status" value="1"/>
</dbReference>
<dbReference type="GO" id="GO:0007094">
    <property type="term" value="P:mitotic spindle assembly checkpoint signaling"/>
    <property type="evidence" value="ECO:0007669"/>
    <property type="project" value="InterPro"/>
</dbReference>
<feature type="compositionally biased region" description="Acidic residues" evidence="5">
    <location>
        <begin position="646"/>
        <end position="667"/>
    </location>
</feature>
<organism evidence="8 9">
    <name type="scientific">Lachnellula arida</name>
    <dbReference type="NCBI Taxonomy" id="1316785"/>
    <lineage>
        <taxon>Eukaryota</taxon>
        <taxon>Fungi</taxon>
        <taxon>Dikarya</taxon>
        <taxon>Ascomycota</taxon>
        <taxon>Pezizomycotina</taxon>
        <taxon>Leotiomycetes</taxon>
        <taxon>Helotiales</taxon>
        <taxon>Lachnaceae</taxon>
        <taxon>Lachnellula</taxon>
    </lineage>
</organism>
<dbReference type="InterPro" id="IPR013212">
    <property type="entry name" value="Mad3/Bub1_I"/>
</dbReference>
<dbReference type="PROSITE" id="PS50011">
    <property type="entry name" value="PROTEIN_KINASE_DOM"/>
    <property type="match status" value="1"/>
</dbReference>
<dbReference type="EMBL" id="QGMF01001373">
    <property type="protein sequence ID" value="TVY12708.1"/>
    <property type="molecule type" value="Genomic_DNA"/>
</dbReference>
<dbReference type="PROSITE" id="PS00108">
    <property type="entry name" value="PROTEIN_KINASE_ST"/>
    <property type="match status" value="1"/>
</dbReference>
<dbReference type="Pfam" id="PF08311">
    <property type="entry name" value="Mad3_BUB1_I"/>
    <property type="match status" value="1"/>
</dbReference>
<feature type="compositionally biased region" description="Polar residues" evidence="5">
    <location>
        <begin position="579"/>
        <end position="588"/>
    </location>
</feature>
<feature type="compositionally biased region" description="Polar residues" evidence="5">
    <location>
        <begin position="595"/>
        <end position="604"/>
    </location>
</feature>
<dbReference type="GO" id="GO:0051754">
    <property type="term" value="P:meiotic sister chromatid cohesion, centromeric"/>
    <property type="evidence" value="ECO:0007669"/>
    <property type="project" value="TreeGrafter"/>
</dbReference>
<evidence type="ECO:0000259" key="6">
    <source>
        <dbReference type="PROSITE" id="PS50011"/>
    </source>
</evidence>
<dbReference type="SMART" id="SM00220">
    <property type="entry name" value="S_TKc"/>
    <property type="match status" value="1"/>
</dbReference>
<dbReference type="Proteomes" id="UP000469559">
    <property type="component" value="Unassembled WGS sequence"/>
</dbReference>
<evidence type="ECO:0000256" key="5">
    <source>
        <dbReference type="SAM" id="MobiDB-lite"/>
    </source>
</evidence>
<dbReference type="GO" id="GO:0005524">
    <property type="term" value="F:ATP binding"/>
    <property type="evidence" value="ECO:0007669"/>
    <property type="project" value="InterPro"/>
</dbReference>
<dbReference type="AlphaFoldDB" id="A0A8T9AY79"/>
<protein>
    <submittedName>
        <fullName evidence="8">Checkpoint serine/threonine-protein kinase bub1</fullName>
    </submittedName>
</protein>
<feature type="region of interest" description="Disordered" evidence="5">
    <location>
        <begin position="506"/>
        <end position="528"/>
    </location>
</feature>
<evidence type="ECO:0000313" key="8">
    <source>
        <dbReference type="EMBL" id="TVY12708.1"/>
    </source>
</evidence>
<dbReference type="Gene3D" id="1.25.40.430">
    <property type="match status" value="1"/>
</dbReference>
<name>A0A8T9AY79_9HELO</name>
<feature type="region of interest" description="Disordered" evidence="5">
    <location>
        <begin position="734"/>
        <end position="758"/>
    </location>
</feature>
<keyword evidence="4" id="KW-0137">Centromere</keyword>
<feature type="domain" description="BUB1 N-terminal" evidence="7">
    <location>
        <begin position="105"/>
        <end position="264"/>
    </location>
</feature>
<dbReference type="CDD" id="cd13981">
    <property type="entry name" value="STKc_Bub1_BubR1"/>
    <property type="match status" value="1"/>
</dbReference>
<dbReference type="SMART" id="SM00777">
    <property type="entry name" value="Mad3_BUB1_I"/>
    <property type="match status" value="1"/>
</dbReference>
<keyword evidence="8" id="KW-0808">Transferase</keyword>
<evidence type="ECO:0000256" key="4">
    <source>
        <dbReference type="ARBA" id="ARBA00023328"/>
    </source>
</evidence>
<proteinExistence type="predicted"/>
<feature type="compositionally biased region" description="Polar residues" evidence="5">
    <location>
        <begin position="735"/>
        <end position="748"/>
    </location>
</feature>
<dbReference type="PANTHER" id="PTHR14030:SF4">
    <property type="entry name" value="BUB1 KINASE, ISOFORM A-RELATED"/>
    <property type="match status" value="1"/>
</dbReference>
<dbReference type="InterPro" id="IPR011009">
    <property type="entry name" value="Kinase-like_dom_sf"/>
</dbReference>
<dbReference type="InterPro" id="IPR012572">
    <property type="entry name" value="Mad3/Bub1_II"/>
</dbReference>
<dbReference type="PANTHER" id="PTHR14030">
    <property type="entry name" value="MITOTIC CHECKPOINT SERINE/THREONINE-PROTEIN KINASE BUB1"/>
    <property type="match status" value="1"/>
</dbReference>